<dbReference type="Gene3D" id="3.40.50.300">
    <property type="entry name" value="P-loop containing nucleotide triphosphate hydrolases"/>
    <property type="match status" value="2"/>
</dbReference>
<evidence type="ECO:0000313" key="8">
    <source>
        <dbReference type="Proteomes" id="UP000225889"/>
    </source>
</evidence>
<dbReference type="Proteomes" id="UP000225889">
    <property type="component" value="Unassembled WGS sequence"/>
</dbReference>
<dbReference type="InterPro" id="IPR027417">
    <property type="entry name" value="P-loop_NTPase"/>
</dbReference>
<gene>
    <name evidence="7" type="ORF">CSX01_01795</name>
</gene>
<name>A0A2G3DYP0_9FIRM</name>
<evidence type="ECO:0008006" key="9">
    <source>
        <dbReference type="Google" id="ProtNLM"/>
    </source>
</evidence>
<dbReference type="EMBL" id="PDYF01000007">
    <property type="protein sequence ID" value="PHU35990.1"/>
    <property type="molecule type" value="Genomic_DNA"/>
</dbReference>
<keyword evidence="4" id="KW-0812">Transmembrane</keyword>
<organism evidence="7 8">
    <name type="scientific">Pseudobutyrivibrio ruminis</name>
    <dbReference type="NCBI Taxonomy" id="46206"/>
    <lineage>
        <taxon>Bacteria</taxon>
        <taxon>Bacillati</taxon>
        <taxon>Bacillota</taxon>
        <taxon>Clostridia</taxon>
        <taxon>Lachnospirales</taxon>
        <taxon>Lachnospiraceae</taxon>
        <taxon>Pseudobutyrivibrio</taxon>
    </lineage>
</organism>
<proteinExistence type="inferred from homology"/>
<dbReference type="PANTHER" id="PTHR37937:SF1">
    <property type="entry name" value="CONJUGATIVE TRANSFER: DNA TRANSPORT"/>
    <property type="match status" value="1"/>
</dbReference>
<dbReference type="InterPro" id="IPR003688">
    <property type="entry name" value="TraG/VirD4"/>
</dbReference>
<dbReference type="CDD" id="cd01127">
    <property type="entry name" value="TrwB_TraG_TraD_VirD4"/>
    <property type="match status" value="1"/>
</dbReference>
<dbReference type="GO" id="GO:0005886">
    <property type="term" value="C:plasma membrane"/>
    <property type="evidence" value="ECO:0007669"/>
    <property type="project" value="UniProtKB-SubCell"/>
</dbReference>
<evidence type="ECO:0000256" key="2">
    <source>
        <dbReference type="ARBA" id="ARBA00008806"/>
    </source>
</evidence>
<accession>A0A2G3DYP0</accession>
<evidence type="ECO:0000256" key="5">
    <source>
        <dbReference type="ARBA" id="ARBA00022989"/>
    </source>
</evidence>
<dbReference type="SUPFAM" id="SSF52540">
    <property type="entry name" value="P-loop containing nucleoside triphosphate hydrolases"/>
    <property type="match status" value="1"/>
</dbReference>
<dbReference type="InterPro" id="IPR051539">
    <property type="entry name" value="T4SS-coupling_protein"/>
</dbReference>
<evidence type="ECO:0000256" key="4">
    <source>
        <dbReference type="ARBA" id="ARBA00022692"/>
    </source>
</evidence>
<comment type="caution">
    <text evidence="7">The sequence shown here is derived from an EMBL/GenBank/DDBJ whole genome shotgun (WGS) entry which is preliminary data.</text>
</comment>
<protein>
    <recommendedName>
        <fullName evidence="9">Type IV secretion system coupling protein TraD DNA-binding domain-containing protein</fullName>
    </recommendedName>
</protein>
<reference evidence="7 8" key="1">
    <citation type="submission" date="2017-10" db="EMBL/GenBank/DDBJ databases">
        <title>Resolving the taxonomy of Roseburia spp., Eubacterium rectale and Agathobacter spp. through phylogenomic analysis.</title>
        <authorList>
            <person name="Sheridan P.O."/>
            <person name="Walker A.W."/>
            <person name="Duncan S.H."/>
            <person name="Scott K.P."/>
            <person name="Toole P.W.O."/>
            <person name="Luis P."/>
            <person name="Flint H.J."/>
        </authorList>
    </citation>
    <scope>NUCLEOTIDE SEQUENCE [LARGE SCALE GENOMIC DNA]</scope>
    <source>
        <strain evidence="7 8">JK626</strain>
    </source>
</reference>
<dbReference type="AlphaFoldDB" id="A0A2G3DYP0"/>
<evidence type="ECO:0000256" key="1">
    <source>
        <dbReference type="ARBA" id="ARBA00004651"/>
    </source>
</evidence>
<dbReference type="RefSeq" id="WP_099391209.1">
    <property type="nucleotide sequence ID" value="NZ_PDYF01000007.1"/>
</dbReference>
<comment type="subcellular location">
    <subcellularLocation>
        <location evidence="1">Cell membrane</location>
        <topology evidence="1">Multi-pass membrane protein</topology>
    </subcellularLocation>
</comment>
<evidence type="ECO:0000256" key="3">
    <source>
        <dbReference type="ARBA" id="ARBA00022475"/>
    </source>
</evidence>
<dbReference type="Pfam" id="PF02534">
    <property type="entry name" value="T4SS-DNA_transf"/>
    <property type="match status" value="1"/>
</dbReference>
<reference evidence="7 8" key="2">
    <citation type="submission" date="2017-10" db="EMBL/GenBank/DDBJ databases">
        <authorList>
            <person name="Banno H."/>
            <person name="Chua N.-H."/>
        </authorList>
    </citation>
    <scope>NUCLEOTIDE SEQUENCE [LARGE SCALE GENOMIC DNA]</scope>
    <source>
        <strain evidence="7 8">JK626</strain>
    </source>
</reference>
<keyword evidence="3" id="KW-1003">Cell membrane</keyword>
<evidence type="ECO:0000256" key="6">
    <source>
        <dbReference type="ARBA" id="ARBA00023136"/>
    </source>
</evidence>
<sequence>MKLQSVLMFLLENPQLTTLGAVFIGIKVLDEMYFKPATKPGYQKKKNRKDRTLKCGKIENVSGIFFGESSKKGKYIFSPAEAEGHVLVTGGSGSGKTSCILINTLRSWAKNNTKNTIFCIDISGDIEPNCDIPNKLVYEPRNPNSLPYNIFGYIDGLPTDDEKVLALDKLAEQIVGITEEGATDAGSYYKDSALALFQGVLIAYYFDGKDFIEICSTINKNNCYELLNDITTLSNEEAESRIEDLLPLEDIILANIKQTLGRKISIFLRDPYLKKNIRRPVDDELAFEPEAIETYNCFINIPDEDLTYYRQLTQVLTEQTLNFFKGRRLDAESTILMALDECSSLGTINIREPLQKYRKRRIRLLILVQALTDIDINWGSNEKKSLISNFKYRVCLESSEPDEQEYWARMVGNNKNLYKSETKDTLTISEHKDYIIEPSELENMGNRFLLRYNGGYEILKKKPYYQL</sequence>
<comment type="similarity">
    <text evidence="2">Belongs to the VirD4/TraG family.</text>
</comment>
<keyword evidence="5" id="KW-1133">Transmembrane helix</keyword>
<evidence type="ECO:0000313" key="7">
    <source>
        <dbReference type="EMBL" id="PHU35990.1"/>
    </source>
</evidence>
<dbReference type="PANTHER" id="PTHR37937">
    <property type="entry name" value="CONJUGATIVE TRANSFER: DNA TRANSPORT"/>
    <property type="match status" value="1"/>
</dbReference>
<keyword evidence="6" id="KW-0472">Membrane</keyword>